<evidence type="ECO:0000256" key="6">
    <source>
        <dbReference type="ARBA" id="ARBA00023157"/>
    </source>
</evidence>
<comment type="subcellular location">
    <subcellularLocation>
        <location evidence="1 7">Secreted</location>
        <location evidence="1 7">Cell wall</location>
    </subcellularLocation>
</comment>
<keyword evidence="6 7" id="KW-1015">Disulfide bond</keyword>
<evidence type="ECO:0000256" key="2">
    <source>
        <dbReference type="ARBA" id="ARBA00010446"/>
    </source>
</evidence>
<sequence>GANCAQQPVCCTNNNFNGLVRVISHFNVYCKLTKVIIRSTLAAPPSLFKGRFLASSGCSARMLWSMTCTIPYFINSPHDILSKVGNSLTCAVDS</sequence>
<evidence type="ECO:0000256" key="1">
    <source>
        <dbReference type="ARBA" id="ARBA00004191"/>
    </source>
</evidence>
<evidence type="ECO:0000256" key="5">
    <source>
        <dbReference type="ARBA" id="ARBA00022729"/>
    </source>
</evidence>
<keyword evidence="4 7" id="KW-0964">Secreted</keyword>
<dbReference type="PROSITE" id="PS00956">
    <property type="entry name" value="HYDROPHOBIN"/>
    <property type="match status" value="1"/>
</dbReference>
<dbReference type="InterPro" id="IPR019778">
    <property type="entry name" value="Class_I_Hydrophobin_CS"/>
</dbReference>
<dbReference type="InterPro" id="IPR001338">
    <property type="entry name" value="Class_I_Hydrophobin"/>
</dbReference>
<evidence type="ECO:0000256" key="7">
    <source>
        <dbReference type="RuleBase" id="RU365009"/>
    </source>
</evidence>
<evidence type="ECO:0000313" key="8">
    <source>
        <dbReference type="EMBL" id="KIJ22509.1"/>
    </source>
</evidence>
<comment type="similarity">
    <text evidence="2 7">Belongs to the fungal hydrophobin family.</text>
</comment>
<evidence type="ECO:0000256" key="4">
    <source>
        <dbReference type="ARBA" id="ARBA00022525"/>
    </source>
</evidence>
<proteinExistence type="inferred from homology"/>
<feature type="non-terminal residue" evidence="8">
    <location>
        <position position="1"/>
    </location>
</feature>
<dbReference type="Proteomes" id="UP000054279">
    <property type="component" value="Unassembled WGS sequence"/>
</dbReference>
<evidence type="ECO:0000256" key="3">
    <source>
        <dbReference type="ARBA" id="ARBA00022512"/>
    </source>
</evidence>
<gene>
    <name evidence="8" type="ORF">M422DRAFT_197093</name>
</gene>
<name>A0A0C9TKX9_SPHS4</name>
<dbReference type="HOGENOM" id="CLU_2392061_0_0_1"/>
<protein>
    <recommendedName>
        <fullName evidence="7">Hydrophobin</fullName>
    </recommendedName>
</protein>
<dbReference type="Pfam" id="PF01185">
    <property type="entry name" value="Hydrophobin"/>
    <property type="match status" value="1"/>
</dbReference>
<keyword evidence="5 7" id="KW-0732">Signal</keyword>
<keyword evidence="9" id="KW-1185">Reference proteome</keyword>
<dbReference type="EMBL" id="KN838163">
    <property type="protein sequence ID" value="KIJ22509.1"/>
    <property type="molecule type" value="Genomic_DNA"/>
</dbReference>
<reference evidence="8 9" key="1">
    <citation type="submission" date="2014-06" db="EMBL/GenBank/DDBJ databases">
        <title>Evolutionary Origins and Diversification of the Mycorrhizal Mutualists.</title>
        <authorList>
            <consortium name="DOE Joint Genome Institute"/>
            <consortium name="Mycorrhizal Genomics Consortium"/>
            <person name="Kohler A."/>
            <person name="Kuo A."/>
            <person name="Nagy L.G."/>
            <person name="Floudas D."/>
            <person name="Copeland A."/>
            <person name="Barry K.W."/>
            <person name="Cichocki N."/>
            <person name="Veneault-Fourrey C."/>
            <person name="LaButti K."/>
            <person name="Lindquist E.A."/>
            <person name="Lipzen A."/>
            <person name="Lundell T."/>
            <person name="Morin E."/>
            <person name="Murat C."/>
            <person name="Riley R."/>
            <person name="Ohm R."/>
            <person name="Sun H."/>
            <person name="Tunlid A."/>
            <person name="Henrissat B."/>
            <person name="Grigoriev I.V."/>
            <person name="Hibbett D.S."/>
            <person name="Martin F."/>
        </authorList>
    </citation>
    <scope>NUCLEOTIDE SEQUENCE [LARGE SCALE GENOMIC DNA]</scope>
    <source>
        <strain evidence="8 9">SS14</strain>
    </source>
</reference>
<organism evidence="8 9">
    <name type="scientific">Sphaerobolus stellatus (strain SS14)</name>
    <dbReference type="NCBI Taxonomy" id="990650"/>
    <lineage>
        <taxon>Eukaryota</taxon>
        <taxon>Fungi</taxon>
        <taxon>Dikarya</taxon>
        <taxon>Basidiomycota</taxon>
        <taxon>Agaricomycotina</taxon>
        <taxon>Agaricomycetes</taxon>
        <taxon>Phallomycetidae</taxon>
        <taxon>Geastrales</taxon>
        <taxon>Sphaerobolaceae</taxon>
        <taxon>Sphaerobolus</taxon>
    </lineage>
</organism>
<accession>A0A0C9TKX9</accession>
<evidence type="ECO:0000313" key="9">
    <source>
        <dbReference type="Proteomes" id="UP000054279"/>
    </source>
</evidence>
<dbReference type="GO" id="GO:0009277">
    <property type="term" value="C:fungal-type cell wall"/>
    <property type="evidence" value="ECO:0007669"/>
    <property type="project" value="InterPro"/>
</dbReference>
<dbReference type="GO" id="GO:0005199">
    <property type="term" value="F:structural constituent of cell wall"/>
    <property type="evidence" value="ECO:0007669"/>
    <property type="project" value="InterPro"/>
</dbReference>
<dbReference type="CDD" id="cd23507">
    <property type="entry name" value="hydrophobin_I"/>
    <property type="match status" value="1"/>
</dbReference>
<dbReference type="AlphaFoldDB" id="A0A0C9TKX9"/>
<keyword evidence="3 7" id="KW-0134">Cell wall</keyword>